<dbReference type="WBParaSite" id="L893_g28542.t1">
    <property type="protein sequence ID" value="L893_g28542.t1"/>
    <property type="gene ID" value="L893_g28542"/>
</dbReference>
<accession>A0A1I7ZP66</accession>
<protein>
    <submittedName>
        <fullName evidence="3">Uncharacterized protein</fullName>
    </submittedName>
</protein>
<evidence type="ECO:0000313" key="3">
    <source>
        <dbReference type="WBParaSite" id="L893_g28542.t1"/>
    </source>
</evidence>
<feature type="compositionally biased region" description="Low complexity" evidence="1">
    <location>
        <begin position="209"/>
        <end position="221"/>
    </location>
</feature>
<dbReference type="AlphaFoldDB" id="A0A1I7ZP66"/>
<feature type="region of interest" description="Disordered" evidence="1">
    <location>
        <begin position="192"/>
        <end position="232"/>
    </location>
</feature>
<organism evidence="2 3">
    <name type="scientific">Steinernema glaseri</name>
    <dbReference type="NCBI Taxonomy" id="37863"/>
    <lineage>
        <taxon>Eukaryota</taxon>
        <taxon>Metazoa</taxon>
        <taxon>Ecdysozoa</taxon>
        <taxon>Nematoda</taxon>
        <taxon>Chromadorea</taxon>
        <taxon>Rhabditida</taxon>
        <taxon>Tylenchina</taxon>
        <taxon>Panagrolaimomorpha</taxon>
        <taxon>Strongyloidoidea</taxon>
        <taxon>Steinernematidae</taxon>
        <taxon>Steinernema</taxon>
    </lineage>
</organism>
<reference evidence="3" key="1">
    <citation type="submission" date="2016-11" db="UniProtKB">
        <authorList>
            <consortium name="WormBaseParasite"/>
        </authorList>
    </citation>
    <scope>IDENTIFICATION</scope>
</reference>
<dbReference type="Proteomes" id="UP000095287">
    <property type="component" value="Unplaced"/>
</dbReference>
<keyword evidence="2" id="KW-1185">Reference proteome</keyword>
<name>A0A1I7ZP66_9BILA</name>
<evidence type="ECO:0000256" key="1">
    <source>
        <dbReference type="SAM" id="MobiDB-lite"/>
    </source>
</evidence>
<proteinExistence type="predicted"/>
<sequence length="465" mass="53312">MSRTLIEGVADKIIAMYKKVLQRSPYGTPLLLQIDWFHFQKLEDSVFYQCTAPKCKFRLLISQIGDSFTPEFLENSSHNHDQQHCFTIHLEYGKKRIPRLWYFNDPGEVVFASLMKRFLAGPIAPFIPCDSERVCCSLLQIGADGERATAEVAKKRPADGDEFVFFYRPTTAKRKETSDTVIVFDRVREQLGRSDSMSQTSNREESRSPSKSPSSENSQTTPPEPPPSPESSSIIRATELQLNYGSPVPSESGELSLSDLLDSVRVFFPITAKLISACLDLRERLLRRLREVTVLDREERTLGTLLLQSSTHIVRQTVTLEKMTLCSSSEEFYVPKDVCNATVCCCKHHPYPLRPCPQLFHFNYCKKCQRARRFHFYVKNCSGMPLEHIKVKAILFGTKVDSMWKMQGELEEIFARFATFLAEGNSDSTETRLSDRSALEKDLRTVRTYRSIDCEFEKCFVHLKE</sequence>
<evidence type="ECO:0000313" key="2">
    <source>
        <dbReference type="Proteomes" id="UP000095287"/>
    </source>
</evidence>